<evidence type="ECO:0000313" key="2">
    <source>
        <dbReference type="EMBL" id="MWY74677.1"/>
    </source>
</evidence>
<keyword evidence="1" id="KW-0732">Signal</keyword>
<gene>
    <name evidence="2" type="ORF">FNB10_06315</name>
    <name evidence="3" type="ORF">FND40_06615</name>
</gene>
<dbReference type="AlphaFoldDB" id="A0A6B0K1V8"/>
<evidence type="ECO:0000256" key="1">
    <source>
        <dbReference type="SAM" id="SignalP"/>
    </source>
</evidence>
<dbReference type="Gene3D" id="3.20.80.10">
    <property type="entry name" value="Regulatory factor, effector binding domain"/>
    <property type="match status" value="1"/>
</dbReference>
<comment type="caution">
    <text evidence="2">The sequence shown here is derived from an EMBL/GenBank/DDBJ whole genome shotgun (WGS) entry which is preliminary data.</text>
</comment>
<feature type="chain" id="PRO_5036169887" evidence="1">
    <location>
        <begin position="20"/>
        <end position="214"/>
    </location>
</feature>
<feature type="signal peptide" evidence="1">
    <location>
        <begin position="1"/>
        <end position="19"/>
    </location>
</feature>
<dbReference type="PROSITE" id="PS51257">
    <property type="entry name" value="PROKAR_LIPOPROTEIN"/>
    <property type="match status" value="1"/>
</dbReference>
<reference evidence="2" key="1">
    <citation type="submission" date="2019-06" db="EMBL/GenBank/DDBJ databases">
        <title>Phylogeography and genetic diversity of Francisella tularensis subsp. holarctica in France (1947-2018).</title>
        <authorList>
            <person name="Kevin M."/>
            <person name="Madani N."/>
            <person name="Maurin M."/>
        </authorList>
    </citation>
    <scope>NUCLEOTIDE SEQUENCE</scope>
    <source>
        <strain evidence="2">10-1635/5</strain>
        <strain evidence="3">93-11516</strain>
    </source>
</reference>
<protein>
    <submittedName>
        <fullName evidence="2">Heme-binding protein</fullName>
    </submittedName>
</protein>
<sequence>MLRSSRYAKKSLSVISALALSSCSIVGINNTPQAKYTNIKKDDNFSIRIYAPLTEAQVTVQDSDYKSAVNKGFGYLFRYITGANIAKQDIQMTAPVKIEQSSQKIQMTAPVMVKGDTNNEWTIAFVLPAQYTLENAPKSTNDKVKLVEKPETKIAVITFSGFLDKDTIDSNTTKLKAWVKANNYQIVGQPEAAGYNPPWTIPFLRTNEVMIPIK</sequence>
<dbReference type="PANTHER" id="PTHR11220:SF58">
    <property type="entry name" value="SOUL HEME-BINDING FAMILY PROTEIN"/>
    <property type="match status" value="1"/>
</dbReference>
<accession>A0A6B0K1V8</accession>
<dbReference type="InterPro" id="IPR006917">
    <property type="entry name" value="SOUL_heme-bd"/>
</dbReference>
<proteinExistence type="predicted"/>
<name>A0A6B0K1V8_FRATU</name>
<dbReference type="EMBL" id="VJDK01000037">
    <property type="protein sequence ID" value="MWY74677.1"/>
    <property type="molecule type" value="Genomic_DNA"/>
</dbReference>
<evidence type="ECO:0000313" key="3">
    <source>
        <dbReference type="EMBL" id="MXB13909.1"/>
    </source>
</evidence>
<dbReference type="InterPro" id="IPR011256">
    <property type="entry name" value="Reg_factor_effector_dom_sf"/>
</dbReference>
<organism evidence="2">
    <name type="scientific">Francisella tularensis</name>
    <dbReference type="NCBI Taxonomy" id="263"/>
    <lineage>
        <taxon>Bacteria</taxon>
        <taxon>Pseudomonadati</taxon>
        <taxon>Pseudomonadota</taxon>
        <taxon>Gammaproteobacteria</taxon>
        <taxon>Thiotrichales</taxon>
        <taxon>Francisellaceae</taxon>
        <taxon>Francisella</taxon>
    </lineage>
</organism>
<dbReference type="SUPFAM" id="SSF55136">
    <property type="entry name" value="Probable bacterial effector-binding domain"/>
    <property type="match status" value="1"/>
</dbReference>
<dbReference type="EMBL" id="VJIQ01000038">
    <property type="protein sequence ID" value="MXB13909.1"/>
    <property type="molecule type" value="Genomic_DNA"/>
</dbReference>
<dbReference type="Pfam" id="PF04832">
    <property type="entry name" value="SOUL"/>
    <property type="match status" value="2"/>
</dbReference>
<dbReference type="PANTHER" id="PTHR11220">
    <property type="entry name" value="HEME-BINDING PROTEIN-RELATED"/>
    <property type="match status" value="1"/>
</dbReference>